<feature type="chain" id="PRO_5021366008" evidence="1">
    <location>
        <begin position="22"/>
        <end position="141"/>
    </location>
</feature>
<name>A0A4Y3IH86_9VIBR</name>
<dbReference type="Gene3D" id="1.20.120.1490">
    <property type="match status" value="1"/>
</dbReference>
<reference evidence="2 3" key="1">
    <citation type="submission" date="2019-06" db="EMBL/GenBank/DDBJ databases">
        <title>Whole genome shotgun sequence of Vibrio comitans NBRC 102076.</title>
        <authorList>
            <person name="Hosoyama A."/>
            <person name="Uohara A."/>
            <person name="Ohji S."/>
            <person name="Ichikawa N."/>
        </authorList>
    </citation>
    <scope>NUCLEOTIDE SEQUENCE [LARGE SCALE GENOMIC DNA]</scope>
    <source>
        <strain evidence="2 3">NBRC 102076</strain>
    </source>
</reference>
<keyword evidence="1" id="KW-0732">Signal</keyword>
<organism evidence="2 3">
    <name type="scientific">Vibrio comitans NBRC 102076</name>
    <dbReference type="NCBI Taxonomy" id="1219078"/>
    <lineage>
        <taxon>Bacteria</taxon>
        <taxon>Pseudomonadati</taxon>
        <taxon>Pseudomonadota</taxon>
        <taxon>Gammaproteobacteria</taxon>
        <taxon>Vibrionales</taxon>
        <taxon>Vibrionaceae</taxon>
        <taxon>Vibrio</taxon>
    </lineage>
</organism>
<protein>
    <submittedName>
        <fullName evidence="2">Uncharacterized protein</fullName>
    </submittedName>
</protein>
<keyword evidence="3" id="KW-1185">Reference proteome</keyword>
<evidence type="ECO:0000313" key="3">
    <source>
        <dbReference type="Proteomes" id="UP000318242"/>
    </source>
</evidence>
<dbReference type="Proteomes" id="UP000318242">
    <property type="component" value="Unassembled WGS sequence"/>
</dbReference>
<feature type="signal peptide" evidence="1">
    <location>
        <begin position="1"/>
        <end position="21"/>
    </location>
</feature>
<gene>
    <name evidence="2" type="ORF">VCO01S_00420</name>
</gene>
<sequence length="141" mass="16544">MKKSLLLIVASLCYIPSLSSAPNDNVINKSYFNQLSSELGVTVEQKALIDEFYYEYRSNIEVIPWGSLVSIREQQFELLTETELDIDSLSNFIDQIHQYEKTVVLQEMKFKHSVFNVLNEHQKDKLGRIFYRDLLNSQRNF</sequence>
<proteinExistence type="predicted"/>
<evidence type="ECO:0000256" key="1">
    <source>
        <dbReference type="SAM" id="SignalP"/>
    </source>
</evidence>
<dbReference type="AlphaFoldDB" id="A0A4Y3IH86"/>
<comment type="caution">
    <text evidence="2">The sequence shown here is derived from an EMBL/GenBank/DDBJ whole genome shotgun (WGS) entry which is preliminary data.</text>
</comment>
<dbReference type="RefSeq" id="WP_141268270.1">
    <property type="nucleotide sequence ID" value="NZ_BJLH01000001.1"/>
</dbReference>
<evidence type="ECO:0000313" key="2">
    <source>
        <dbReference type="EMBL" id="GEA58849.1"/>
    </source>
</evidence>
<dbReference type="EMBL" id="BJLH01000001">
    <property type="protein sequence ID" value="GEA58849.1"/>
    <property type="molecule type" value="Genomic_DNA"/>
</dbReference>
<accession>A0A4Y3IH86</accession>